<evidence type="ECO:0000313" key="2">
    <source>
        <dbReference type="EMBL" id="KDQ55025.1"/>
    </source>
</evidence>
<gene>
    <name evidence="2" type="ORF">JAAARDRAFT_195911</name>
</gene>
<dbReference type="HOGENOM" id="CLU_001305_5_1_1"/>
<proteinExistence type="predicted"/>
<evidence type="ECO:0000259" key="1">
    <source>
        <dbReference type="Pfam" id="PF12770"/>
    </source>
</evidence>
<protein>
    <recommendedName>
        <fullName evidence="1">CHAT domain-containing protein</fullName>
    </recommendedName>
</protein>
<dbReference type="Pfam" id="PF12770">
    <property type="entry name" value="CHAT"/>
    <property type="match status" value="1"/>
</dbReference>
<dbReference type="Proteomes" id="UP000027265">
    <property type="component" value="Unassembled WGS sequence"/>
</dbReference>
<dbReference type="InParanoid" id="A0A067PMJ0"/>
<dbReference type="AlphaFoldDB" id="A0A067PMJ0"/>
<dbReference type="EMBL" id="KL197726">
    <property type="protein sequence ID" value="KDQ55025.1"/>
    <property type="molecule type" value="Genomic_DNA"/>
</dbReference>
<feature type="domain" description="CHAT" evidence="1">
    <location>
        <begin position="519"/>
        <end position="789"/>
    </location>
</feature>
<accession>A0A067PMJ0</accession>
<name>A0A067PMJ0_9AGAM</name>
<dbReference type="STRING" id="933084.A0A067PMJ0"/>
<evidence type="ECO:0000313" key="3">
    <source>
        <dbReference type="Proteomes" id="UP000027265"/>
    </source>
</evidence>
<reference evidence="3" key="1">
    <citation type="journal article" date="2014" name="Proc. Natl. Acad. Sci. U.S.A.">
        <title>Extensive sampling of basidiomycete genomes demonstrates inadequacy of the white-rot/brown-rot paradigm for wood decay fungi.</title>
        <authorList>
            <person name="Riley R."/>
            <person name="Salamov A.A."/>
            <person name="Brown D.W."/>
            <person name="Nagy L.G."/>
            <person name="Floudas D."/>
            <person name="Held B.W."/>
            <person name="Levasseur A."/>
            <person name="Lombard V."/>
            <person name="Morin E."/>
            <person name="Otillar R."/>
            <person name="Lindquist E.A."/>
            <person name="Sun H."/>
            <person name="LaButti K.M."/>
            <person name="Schmutz J."/>
            <person name="Jabbour D."/>
            <person name="Luo H."/>
            <person name="Baker S.E."/>
            <person name="Pisabarro A.G."/>
            <person name="Walton J.D."/>
            <person name="Blanchette R.A."/>
            <person name="Henrissat B."/>
            <person name="Martin F."/>
            <person name="Cullen D."/>
            <person name="Hibbett D.S."/>
            <person name="Grigoriev I.V."/>
        </authorList>
    </citation>
    <scope>NUCLEOTIDE SEQUENCE [LARGE SCALE GENOMIC DNA]</scope>
    <source>
        <strain evidence="3">MUCL 33604</strain>
    </source>
</reference>
<dbReference type="OrthoDB" id="9991317at2759"/>
<sequence length="790" mass="87301">MEKKSDPDSNPNTRVSDIVDTLVSDAFSKARTALHMFHPPNWDDLEAACALCDEAVRVSEGSEQSLEVGELSRDLFAIAQNYHNIDDITLIAGRQESFIAKASPTYPGLYLRLGFLGDLYARRAELRLLVAPDDEDLSFVSDIDDEREAAKYWKAALAVAPLDHPIRAGWLSRMGRMIIRGYYDPRLEVQRTLPRLEEAIAYQEEAVRLISRDDPDYDVISFGLAIAHGHRAAAQKLRVDPTSMDPRNLQPSYVGAAITYRRLVSPSVGHIRSSVSSGRDMGDMFFHTDPTIAIIGYARAVQLLVQLAWIGMDVHDRHEQLVEIASGTTSNAVACCIQNSWFERAIEFLDQGRSVLWQSALQIRAPLAEVEAVQPKLAEQMRSISEQLRSSASDDASRREQLAMDWERLMGQVKSLPGFEGFLDPPPYRTLARAASHGPIVIANISSFRCDALIIPSETAAIIHVPLCDVSLEHVQKLASKLKELLKLSGRTFRGSDRGMRVKQKSLVDEDTILSRILADLWDKIVSHILDALDLRKNLLNGPRRLFWCATGPLSSLPLHAAGKDGVNAMDFIASSYITTLSSQLRVSRQSFKPPHILLVALPHTPGASPLPCVQSELTAIQRVVEGYDGATVSILSDQDATVKTVEHTLGNAQWVHFMCHGVQDGLNSRFLLYDGPLPLQLVMQQTVRDAELAFLSACQTAAGDTQTPDEAIHLAGGLLLAGYSSVIATLWSIDDSDAPNVSEMFYEKLEEGHRLEVGKAAIALHASIQDLRARRLAPTRWVPFIHLGL</sequence>
<organism evidence="2 3">
    <name type="scientific">Jaapia argillacea MUCL 33604</name>
    <dbReference type="NCBI Taxonomy" id="933084"/>
    <lineage>
        <taxon>Eukaryota</taxon>
        <taxon>Fungi</taxon>
        <taxon>Dikarya</taxon>
        <taxon>Basidiomycota</taxon>
        <taxon>Agaricomycotina</taxon>
        <taxon>Agaricomycetes</taxon>
        <taxon>Agaricomycetidae</taxon>
        <taxon>Jaapiales</taxon>
        <taxon>Jaapiaceae</taxon>
        <taxon>Jaapia</taxon>
    </lineage>
</organism>
<keyword evidence="3" id="KW-1185">Reference proteome</keyword>
<dbReference type="InterPro" id="IPR024983">
    <property type="entry name" value="CHAT_dom"/>
</dbReference>